<gene>
    <name evidence="2" type="ORF">DVH29_09485</name>
</gene>
<dbReference type="InterPro" id="IPR036390">
    <property type="entry name" value="WH_DNA-bd_sf"/>
</dbReference>
<dbReference type="AlphaFoldDB" id="A0A369W3A0"/>
<dbReference type="SUPFAM" id="SSF46785">
    <property type="entry name" value="Winged helix' DNA-binding domain"/>
    <property type="match status" value="1"/>
</dbReference>
<dbReference type="InterPro" id="IPR001845">
    <property type="entry name" value="HTH_ArsR_DNA-bd_dom"/>
</dbReference>
<evidence type="ECO:0000313" key="2">
    <source>
        <dbReference type="EMBL" id="RDE08823.1"/>
    </source>
</evidence>
<dbReference type="Proteomes" id="UP000253759">
    <property type="component" value="Unassembled WGS sequence"/>
</dbReference>
<evidence type="ECO:0000259" key="1">
    <source>
        <dbReference type="SMART" id="SM00418"/>
    </source>
</evidence>
<evidence type="ECO:0000313" key="3">
    <source>
        <dbReference type="Proteomes" id="UP000253759"/>
    </source>
</evidence>
<name>A0A369W3A0_9HYPH</name>
<accession>A0A369W3A0</accession>
<dbReference type="Gene3D" id="1.10.10.10">
    <property type="entry name" value="Winged helix-like DNA-binding domain superfamily/Winged helix DNA-binding domain"/>
    <property type="match status" value="1"/>
</dbReference>
<dbReference type="RefSeq" id="WP_114645942.1">
    <property type="nucleotide sequence ID" value="NZ_QQNH01000011.1"/>
</dbReference>
<feature type="domain" description="HTH arsR-type" evidence="1">
    <location>
        <begin position="12"/>
        <end position="92"/>
    </location>
</feature>
<dbReference type="EMBL" id="QQNH01000011">
    <property type="protein sequence ID" value="RDE08823.1"/>
    <property type="molecule type" value="Genomic_DNA"/>
</dbReference>
<dbReference type="CDD" id="cd00090">
    <property type="entry name" value="HTH_ARSR"/>
    <property type="match status" value="1"/>
</dbReference>
<dbReference type="SMART" id="SM00418">
    <property type="entry name" value="HTH_ARSR"/>
    <property type="match status" value="1"/>
</dbReference>
<dbReference type="OrthoDB" id="7945987at2"/>
<reference evidence="3" key="1">
    <citation type="submission" date="2018-07" db="EMBL/GenBank/DDBJ databases">
        <authorList>
            <person name="Liu B.-T."/>
            <person name="Du Z."/>
        </authorList>
    </citation>
    <scope>NUCLEOTIDE SEQUENCE [LARGE SCALE GENOMIC DNA]</scope>
    <source>
        <strain evidence="3">XYN52</strain>
    </source>
</reference>
<sequence>MREISKIVPGPQALKALTHPDRLKMLGILRLEGPQTATGLAARLGLNSGATSYHLRQLAHHGFIETDAERGNRRERWWKARHESTLIEPAEAEGEAYDASMAMMQAVISHHAAAMQRAHEHFSALPLDWRKAQTFSDFTIPLSPQAAKELMDRLHAILWAAKEEAPEPGAPLPEGWRPFTVHLHGFPHVPPGKGEA</sequence>
<keyword evidence="3" id="KW-1185">Reference proteome</keyword>
<proteinExistence type="predicted"/>
<organism evidence="2 3">
    <name type="scientific">Pelagibacterium lacus</name>
    <dbReference type="NCBI Taxonomy" id="2282655"/>
    <lineage>
        <taxon>Bacteria</taxon>
        <taxon>Pseudomonadati</taxon>
        <taxon>Pseudomonadota</taxon>
        <taxon>Alphaproteobacteria</taxon>
        <taxon>Hyphomicrobiales</taxon>
        <taxon>Devosiaceae</taxon>
        <taxon>Pelagibacterium</taxon>
    </lineage>
</organism>
<dbReference type="InterPro" id="IPR011991">
    <property type="entry name" value="ArsR-like_HTH"/>
</dbReference>
<comment type="caution">
    <text evidence="2">The sequence shown here is derived from an EMBL/GenBank/DDBJ whole genome shotgun (WGS) entry which is preliminary data.</text>
</comment>
<protein>
    <submittedName>
        <fullName evidence="2">ArsR family transcriptional regulator</fullName>
    </submittedName>
</protein>
<dbReference type="InterPro" id="IPR036388">
    <property type="entry name" value="WH-like_DNA-bd_sf"/>
</dbReference>
<dbReference type="Pfam" id="PF12840">
    <property type="entry name" value="HTH_20"/>
    <property type="match status" value="1"/>
</dbReference>
<dbReference type="GO" id="GO:0003700">
    <property type="term" value="F:DNA-binding transcription factor activity"/>
    <property type="evidence" value="ECO:0007669"/>
    <property type="project" value="InterPro"/>
</dbReference>